<reference evidence="1" key="1">
    <citation type="submission" date="2016-07" db="EMBL/GenBank/DDBJ databases">
        <title>Microvirga ossetica sp. nov. a new species of rhizobia isolated from root nodules of the legume species Vicia alpestris Steven originated from North Ossetia region in the Caucasus.</title>
        <authorList>
            <person name="Safronova V.I."/>
            <person name="Kuznetsova I.G."/>
            <person name="Sazanova A.L."/>
            <person name="Belimov A."/>
            <person name="Andronov E."/>
            <person name="Osledkin Y.S."/>
            <person name="Onishchuk O.P."/>
            <person name="Kurchak O.N."/>
            <person name="Shaposhnikov A.I."/>
            <person name="Willems A."/>
            <person name="Tikhonovich I.A."/>
        </authorList>
    </citation>
    <scope>NUCLEOTIDE SEQUENCE [LARGE SCALE GENOMIC DNA]</scope>
    <source>
        <strain evidence="1">V5/3M</strain>
    </source>
</reference>
<dbReference type="OrthoDB" id="159745at2"/>
<evidence type="ECO:0000313" key="1">
    <source>
        <dbReference type="EMBL" id="ANY80780.1"/>
    </source>
</evidence>
<gene>
    <name evidence="1" type="ORF">BB934_23215</name>
</gene>
<proteinExistence type="predicted"/>
<organism evidence="1">
    <name type="scientific">Microvirga ossetica</name>
    <dbReference type="NCBI Taxonomy" id="1882682"/>
    <lineage>
        <taxon>Bacteria</taxon>
        <taxon>Pseudomonadati</taxon>
        <taxon>Pseudomonadota</taxon>
        <taxon>Alphaproteobacteria</taxon>
        <taxon>Hyphomicrobiales</taxon>
        <taxon>Methylobacteriaceae</taxon>
        <taxon>Microvirga</taxon>
    </lineage>
</organism>
<dbReference type="AlphaFoldDB" id="A0A1B2ELC5"/>
<name>A0A1B2ELC5_9HYPH</name>
<protein>
    <submittedName>
        <fullName evidence="1">Uncharacterized protein</fullName>
    </submittedName>
</protein>
<sequence>MASKSNFTPEEWSRLVASPVVAGMAITAADPGGLWSLLQESMSSGWALLEAKQDAQATPLVKAVADDITNTDTRNAVRESFQSQFKGSQFADIKTKAVAELHSVSGLLDAKAPEDAAAFKAWLWSVARKSAEAGKEGGFLGFGGVAVSDAEKATLEEIATALGNPAGTGAGLAET</sequence>
<accession>A0A1B2ELC5</accession>
<dbReference type="EMBL" id="CP016616">
    <property type="protein sequence ID" value="ANY80780.1"/>
    <property type="molecule type" value="Genomic_DNA"/>
</dbReference>
<dbReference type="RefSeq" id="WP_099511850.1">
    <property type="nucleotide sequence ID" value="NZ_CP016616.1"/>
</dbReference>
<dbReference type="KEGG" id="moc:BB934_23215"/>